<evidence type="ECO:0008006" key="4">
    <source>
        <dbReference type="Google" id="ProtNLM"/>
    </source>
</evidence>
<comment type="caution">
    <text evidence="2">The sequence shown here is derived from an EMBL/GenBank/DDBJ whole genome shotgun (WGS) entry which is preliminary data.</text>
</comment>
<dbReference type="Proteomes" id="UP000260644">
    <property type="component" value="Unassembled WGS sequence"/>
</dbReference>
<feature type="transmembrane region" description="Helical" evidence="1">
    <location>
        <begin position="116"/>
        <end position="142"/>
    </location>
</feature>
<keyword evidence="1" id="KW-0472">Membrane</keyword>
<keyword evidence="1" id="KW-1133">Transmembrane helix</keyword>
<gene>
    <name evidence="2" type="ORF">DVR12_17775</name>
</gene>
<name>A0A3E1Y842_9BACT</name>
<organism evidence="2 3">
    <name type="scientific">Chitinophaga silvatica</name>
    <dbReference type="NCBI Taxonomy" id="2282649"/>
    <lineage>
        <taxon>Bacteria</taxon>
        <taxon>Pseudomonadati</taxon>
        <taxon>Bacteroidota</taxon>
        <taxon>Chitinophagia</taxon>
        <taxon>Chitinophagales</taxon>
        <taxon>Chitinophagaceae</taxon>
        <taxon>Chitinophaga</taxon>
    </lineage>
</organism>
<feature type="transmembrane region" description="Helical" evidence="1">
    <location>
        <begin position="6"/>
        <end position="30"/>
    </location>
</feature>
<reference evidence="2 3" key="1">
    <citation type="submission" date="2018-07" db="EMBL/GenBank/DDBJ databases">
        <title>Chitinophaga K2CV101002-2 sp. nov., isolated from a monsoon evergreen broad-leaved forest soil.</title>
        <authorList>
            <person name="Lv Y."/>
        </authorList>
    </citation>
    <scope>NUCLEOTIDE SEQUENCE [LARGE SCALE GENOMIC DNA]</scope>
    <source>
        <strain evidence="2 3">GDMCC 1.1288</strain>
    </source>
</reference>
<accession>A0A3E1Y842</accession>
<dbReference type="AlphaFoldDB" id="A0A3E1Y842"/>
<keyword evidence="1" id="KW-0812">Transmembrane</keyword>
<dbReference type="EMBL" id="QPMM01000009">
    <property type="protein sequence ID" value="RFS21183.1"/>
    <property type="molecule type" value="Genomic_DNA"/>
</dbReference>
<dbReference type="RefSeq" id="WP_116977131.1">
    <property type="nucleotide sequence ID" value="NZ_QPMM01000009.1"/>
</dbReference>
<keyword evidence="3" id="KW-1185">Reference proteome</keyword>
<evidence type="ECO:0000313" key="2">
    <source>
        <dbReference type="EMBL" id="RFS21183.1"/>
    </source>
</evidence>
<sequence length="144" mass="16816">MNWIKDYIITFVGLGLIDYLLYTAMIRKLIDQYVETKRIMKHSNYTKGIIIGYEEGKNWDEDTVYSPIVRFADKESVIHTKTSDEEKFTKNQLRKKVDVYYDNDFSRIIVDTGNLLFFKFSLILFAIGVGLVVNIGTIYSALFE</sequence>
<protein>
    <recommendedName>
        <fullName evidence="4">DUF3592 domain-containing protein</fullName>
    </recommendedName>
</protein>
<proteinExistence type="predicted"/>
<evidence type="ECO:0000313" key="3">
    <source>
        <dbReference type="Proteomes" id="UP000260644"/>
    </source>
</evidence>
<evidence type="ECO:0000256" key="1">
    <source>
        <dbReference type="SAM" id="Phobius"/>
    </source>
</evidence>